<dbReference type="Pfam" id="PF18534">
    <property type="entry name" value="HBD"/>
    <property type="match status" value="1"/>
</dbReference>
<dbReference type="Proteomes" id="UP000054869">
    <property type="component" value="Unassembled WGS sequence"/>
</dbReference>
<evidence type="ECO:0000313" key="3">
    <source>
        <dbReference type="EMBL" id="KTD22094.1"/>
    </source>
</evidence>
<dbReference type="InterPro" id="IPR041321">
    <property type="entry name" value="Lpg0393_HBD"/>
</dbReference>
<evidence type="ECO:0000313" key="4">
    <source>
        <dbReference type="Proteomes" id="UP000054869"/>
    </source>
</evidence>
<dbReference type="AlphaFoldDB" id="A0A0W0VPR2"/>
<dbReference type="eggNOG" id="ENOG5031DZM">
    <property type="taxonomic scope" value="Bacteria"/>
</dbReference>
<gene>
    <name evidence="3" type="ORF">Llan_1357</name>
</gene>
<dbReference type="PATRIC" id="fig|45067.4.peg.1423"/>
<sequence>MDATTEEYLDALRKGDYLQALQWVNSLVEWYDVSEGDADTVLQLAIFELIHHGFSPEDFHHIQLLYILLYDHLPPFIEQVAYQATILCSAAIQCMVYYENDLIPFYLTTSMNHKMADNRDEILDWMQRSPVNFDVTKNNDGLSEKYKFLNQGFSRLESQAREIRRKINHVFNCQLLLQTYVEELAKYHDKDDNGFTAVRLGVINSLTHYLCDKTIMTEEVENKIASFVNKIQEMDPKDWEKLLLDKMRPKTSSDKPFVSWFFDKAAEKFQLLSVKMLNHIVPKVDATDAPSQTPQQKN</sequence>
<dbReference type="RefSeq" id="WP_028373781.1">
    <property type="nucleotide sequence ID" value="NZ_CAAAJD010000026.1"/>
</dbReference>
<comment type="caution">
    <text evidence="3">The sequence shown here is derived from an EMBL/GenBank/DDBJ whole genome shotgun (WGS) entry which is preliminary data.</text>
</comment>
<proteinExistence type="predicted"/>
<dbReference type="Pfam" id="PF22035">
    <property type="entry name" value="Lpg0393_VPS9"/>
    <property type="match status" value="1"/>
</dbReference>
<dbReference type="OrthoDB" id="5648585at2"/>
<protein>
    <submittedName>
        <fullName evidence="3">Uncharacterized protein</fullName>
    </submittedName>
</protein>
<reference evidence="3 4" key="1">
    <citation type="submission" date="2015-11" db="EMBL/GenBank/DDBJ databases">
        <title>Genomic analysis of 38 Legionella species identifies large and diverse effector repertoires.</title>
        <authorList>
            <person name="Burstein D."/>
            <person name="Amaro F."/>
            <person name="Zusman T."/>
            <person name="Lifshitz Z."/>
            <person name="Cohen O."/>
            <person name="Gilbert J.A."/>
            <person name="Pupko T."/>
            <person name="Shuman H.A."/>
            <person name="Segal G."/>
        </authorList>
    </citation>
    <scope>NUCLEOTIDE SEQUENCE [LARGE SCALE GENOMIC DNA]</scope>
    <source>
        <strain evidence="3 4">ATCC 49751</strain>
    </source>
</reference>
<organism evidence="3 4">
    <name type="scientific">Legionella lansingensis</name>
    <dbReference type="NCBI Taxonomy" id="45067"/>
    <lineage>
        <taxon>Bacteria</taxon>
        <taxon>Pseudomonadati</taxon>
        <taxon>Pseudomonadota</taxon>
        <taxon>Gammaproteobacteria</taxon>
        <taxon>Legionellales</taxon>
        <taxon>Legionellaceae</taxon>
        <taxon>Legionella</taxon>
    </lineage>
</organism>
<evidence type="ECO:0000259" key="1">
    <source>
        <dbReference type="Pfam" id="PF18534"/>
    </source>
</evidence>
<name>A0A0W0VPR2_9GAMM</name>
<accession>A0A0W0VPR2</accession>
<feature type="domain" description="Lpg0393 helical bundle" evidence="1">
    <location>
        <begin position="171"/>
        <end position="255"/>
    </location>
</feature>
<dbReference type="EMBL" id="LNYI01000028">
    <property type="protein sequence ID" value="KTD22094.1"/>
    <property type="molecule type" value="Genomic_DNA"/>
</dbReference>
<feature type="domain" description="Lpg0393-like VPS9-like" evidence="2">
    <location>
        <begin position="4"/>
        <end position="154"/>
    </location>
</feature>
<evidence type="ECO:0000259" key="2">
    <source>
        <dbReference type="Pfam" id="PF22035"/>
    </source>
</evidence>
<dbReference type="InterPro" id="IPR054178">
    <property type="entry name" value="Lpg0393-like_VPS9"/>
</dbReference>
<keyword evidence="4" id="KW-1185">Reference proteome</keyword>